<dbReference type="InterPro" id="IPR036376">
    <property type="entry name" value="RuBisCO_lsu_C_sf"/>
</dbReference>
<dbReference type="HOGENOM" id="CLU_031450_3_1_10"/>
<accession>D0MJW9</accession>
<dbReference type="Pfam" id="PF00016">
    <property type="entry name" value="RuBisCO_large"/>
    <property type="match status" value="1"/>
</dbReference>
<dbReference type="CDD" id="cd08210">
    <property type="entry name" value="RLP_RrRLP"/>
    <property type="match status" value="1"/>
</dbReference>
<dbReference type="RefSeq" id="WP_012844388.1">
    <property type="nucleotide sequence ID" value="NC_013501.1"/>
</dbReference>
<dbReference type="InterPro" id="IPR000685">
    <property type="entry name" value="RuBisCO_lsu_C"/>
</dbReference>
<dbReference type="InterPro" id="IPR033966">
    <property type="entry name" value="RuBisCO"/>
</dbReference>
<dbReference type="GO" id="GO:0000287">
    <property type="term" value="F:magnesium ion binding"/>
    <property type="evidence" value="ECO:0007669"/>
    <property type="project" value="InterPro"/>
</dbReference>
<evidence type="ECO:0000259" key="1">
    <source>
        <dbReference type="Pfam" id="PF00016"/>
    </source>
</evidence>
<dbReference type="GO" id="GO:0016984">
    <property type="term" value="F:ribulose-bisphosphate carboxylase activity"/>
    <property type="evidence" value="ECO:0007669"/>
    <property type="project" value="InterPro"/>
</dbReference>
<dbReference type="EMBL" id="CP001807">
    <property type="protein sequence ID" value="ACY48777.1"/>
    <property type="molecule type" value="Genomic_DNA"/>
</dbReference>
<evidence type="ECO:0000313" key="2">
    <source>
        <dbReference type="EMBL" id="ACY48777.1"/>
    </source>
</evidence>
<dbReference type="OrthoDB" id="9770811at2"/>
<feature type="domain" description="Ribulose bisphosphate carboxylase large subunit C-terminal" evidence="1">
    <location>
        <begin position="116"/>
        <end position="345"/>
    </location>
</feature>
<dbReference type="eggNOG" id="COG1850">
    <property type="taxonomic scope" value="Bacteria"/>
</dbReference>
<dbReference type="Proteomes" id="UP000002221">
    <property type="component" value="Chromosome"/>
</dbReference>
<dbReference type="STRING" id="518766.Rmar_1894"/>
<dbReference type="SFLD" id="SFLDG00301">
    <property type="entry name" value="RuBisCO-like_proteins"/>
    <property type="match status" value="1"/>
</dbReference>
<dbReference type="SUPFAM" id="SSF54966">
    <property type="entry name" value="RuBisCO, large subunit, small (N-terminal) domain"/>
    <property type="match status" value="1"/>
</dbReference>
<dbReference type="Gene3D" id="3.20.20.110">
    <property type="entry name" value="Ribulose bisphosphate carboxylase, large subunit, C-terminal domain"/>
    <property type="match status" value="1"/>
</dbReference>
<dbReference type="PANTHER" id="PTHR42704:SF17">
    <property type="entry name" value="RIBULOSE BISPHOSPHATE CARBOXYLASE LARGE CHAIN"/>
    <property type="match status" value="1"/>
</dbReference>
<name>D0MJW9_RHOM4</name>
<dbReference type="AlphaFoldDB" id="D0MJW9"/>
<dbReference type="PANTHER" id="PTHR42704">
    <property type="entry name" value="RIBULOSE BISPHOSPHATE CARBOXYLASE"/>
    <property type="match status" value="1"/>
</dbReference>
<sequence length="377" mass="41246">MDTRLEVVYRLEVPSEEQGTFARALLLEQTVETPEEVALRVPVVRERLMGEIVELEPLEAGGARLVLQLPVETAGVDPAQFVNVLFGNASLHEQVILEDFELPPALFDRFPGPRFGIEGVRALLGVHDRPLTASALKPVGLSVDELAVLCRSLAEGGIDVIKDDHYWADHPFAPFEERVRRCQEVVQEVSARTGRRVVYAPSLSGTPSQVLRQAEIAQQCGVGAVLLAPMLLGLPFFYELVTRHLEVPVLAHPSFAGAQRILPETLLGKLFRLYGADMIIFPSFGGRFSYSRATCRALAERARQPWGPYRPALPVPAGGMQVERARELVEFFGRDVMLLIGGSLLRAHPGPELTARARALVESVAEAAAALSDPDLA</sequence>
<dbReference type="SUPFAM" id="SSF51649">
    <property type="entry name" value="RuBisCo, C-terminal domain"/>
    <property type="match status" value="1"/>
</dbReference>
<dbReference type="Gene3D" id="3.30.70.150">
    <property type="entry name" value="RuBisCO large subunit, N-terminal domain"/>
    <property type="match status" value="1"/>
</dbReference>
<dbReference type="GO" id="GO:0015977">
    <property type="term" value="P:carbon fixation"/>
    <property type="evidence" value="ECO:0007669"/>
    <property type="project" value="InterPro"/>
</dbReference>
<proteinExistence type="predicted"/>
<evidence type="ECO:0000313" key="3">
    <source>
        <dbReference type="Proteomes" id="UP000002221"/>
    </source>
</evidence>
<keyword evidence="3" id="KW-1185">Reference proteome</keyword>
<reference evidence="2 3" key="1">
    <citation type="journal article" date="2009" name="Stand. Genomic Sci.">
        <title>Complete genome sequence of Rhodothermus marinus type strain (R-10).</title>
        <authorList>
            <person name="Nolan M."/>
            <person name="Tindall B.J."/>
            <person name="Pomrenke H."/>
            <person name="Lapidus A."/>
            <person name="Copeland A."/>
            <person name="Glavina Del Rio T."/>
            <person name="Lucas S."/>
            <person name="Chen F."/>
            <person name="Tice H."/>
            <person name="Cheng J.F."/>
            <person name="Saunders E."/>
            <person name="Han C."/>
            <person name="Bruce D."/>
            <person name="Goodwin L."/>
            <person name="Chain P."/>
            <person name="Pitluck S."/>
            <person name="Ovchinikova G."/>
            <person name="Pati A."/>
            <person name="Ivanova N."/>
            <person name="Mavromatis K."/>
            <person name="Chen A."/>
            <person name="Palaniappan K."/>
            <person name="Land M."/>
            <person name="Hauser L."/>
            <person name="Chang Y.J."/>
            <person name="Jeffries C.D."/>
            <person name="Brettin T."/>
            <person name="Goker M."/>
            <person name="Bristow J."/>
            <person name="Eisen J.A."/>
            <person name="Markowitz V."/>
            <person name="Hugenholtz P."/>
            <person name="Kyrpides N.C."/>
            <person name="Klenk H.P."/>
            <person name="Detter J.C."/>
        </authorList>
    </citation>
    <scope>NUCLEOTIDE SEQUENCE [LARGE SCALE GENOMIC DNA]</scope>
    <source>
        <strain evidence="3">ATCC 43812 / DSM 4252 / R-10</strain>
    </source>
</reference>
<gene>
    <name evidence="2" type="ordered locus">Rmar_1894</name>
</gene>
<protein>
    <submittedName>
        <fullName evidence="2">Ribulose-1,5-bisphosphate carboxylase/oxygenase large subunit</fullName>
    </submittedName>
</protein>
<dbReference type="SFLD" id="SFLDS00014">
    <property type="entry name" value="RuBisCO"/>
    <property type="match status" value="1"/>
</dbReference>
<dbReference type="KEGG" id="rmr:Rmar_1894"/>
<organism evidence="2 3">
    <name type="scientific">Rhodothermus marinus (strain ATCC 43812 / DSM 4252 / R-10)</name>
    <name type="common">Rhodothermus obamensis</name>
    <dbReference type="NCBI Taxonomy" id="518766"/>
    <lineage>
        <taxon>Bacteria</taxon>
        <taxon>Pseudomonadati</taxon>
        <taxon>Rhodothermota</taxon>
        <taxon>Rhodothermia</taxon>
        <taxon>Rhodothermales</taxon>
        <taxon>Rhodothermaceae</taxon>
        <taxon>Rhodothermus</taxon>
    </lineage>
</organism>
<dbReference type="InterPro" id="IPR036422">
    <property type="entry name" value="RuBisCO_lsu_N_sf"/>
</dbReference>